<dbReference type="PANTHER" id="PTHR47718">
    <property type="entry name" value="OS01G0519700 PROTEIN"/>
    <property type="match status" value="1"/>
</dbReference>
<keyword evidence="2 4" id="KW-0863">Zinc-finger</keyword>
<dbReference type="GO" id="GO:0008270">
    <property type="term" value="F:zinc ion binding"/>
    <property type="evidence" value="ECO:0007669"/>
    <property type="project" value="UniProtKB-KW"/>
</dbReference>
<organism evidence="7 8">
    <name type="scientific">Lactuca sativa</name>
    <name type="common">Garden lettuce</name>
    <dbReference type="NCBI Taxonomy" id="4236"/>
    <lineage>
        <taxon>Eukaryota</taxon>
        <taxon>Viridiplantae</taxon>
        <taxon>Streptophyta</taxon>
        <taxon>Embryophyta</taxon>
        <taxon>Tracheophyta</taxon>
        <taxon>Spermatophyta</taxon>
        <taxon>Magnoliopsida</taxon>
        <taxon>eudicotyledons</taxon>
        <taxon>Gunneridae</taxon>
        <taxon>Pentapetalae</taxon>
        <taxon>asterids</taxon>
        <taxon>campanulids</taxon>
        <taxon>Asterales</taxon>
        <taxon>Asteraceae</taxon>
        <taxon>Cichorioideae</taxon>
        <taxon>Cichorieae</taxon>
        <taxon>Lactucinae</taxon>
        <taxon>Lactuca</taxon>
    </lineage>
</organism>
<dbReference type="AlphaFoldDB" id="A0A9R1WU33"/>
<accession>A0A9R1WU33</accession>
<dbReference type="Pfam" id="PF10551">
    <property type="entry name" value="MULE"/>
    <property type="match status" value="1"/>
</dbReference>
<dbReference type="InterPro" id="IPR018289">
    <property type="entry name" value="MULE_transposase_dom"/>
</dbReference>
<dbReference type="Proteomes" id="UP000235145">
    <property type="component" value="Unassembled WGS sequence"/>
</dbReference>
<evidence type="ECO:0000256" key="3">
    <source>
        <dbReference type="ARBA" id="ARBA00022833"/>
    </source>
</evidence>
<dbReference type="EMBL" id="NBSK02000008">
    <property type="protein sequence ID" value="KAJ0189085.1"/>
    <property type="molecule type" value="Genomic_DNA"/>
</dbReference>
<evidence type="ECO:0000256" key="2">
    <source>
        <dbReference type="ARBA" id="ARBA00022771"/>
    </source>
</evidence>
<dbReference type="SMART" id="SM00575">
    <property type="entry name" value="ZnF_PMZ"/>
    <property type="match status" value="1"/>
</dbReference>
<feature type="region of interest" description="Disordered" evidence="5">
    <location>
        <begin position="21"/>
        <end position="59"/>
    </location>
</feature>
<sequence length="857" mass="99803">MGDQEADVNNHMYEEHYLASDDGNGIEDFDFPDNDTLCNDGFQTGENSNPNLEDANNDEDENHFVDEDIEVNIDYGEVQPHVTHEDTEFNIDFIEGQPHVTHDYVSPGGTLYWTPIVLDDIKPKVSSKFNSYGEAETMYRKYALESGFDVRLGRVQKIKNGIITNRHLVCNREGNPNTSKLDTLDIQHKKTQRMKDLFRRNCKAKVVLEIIPGTLTYVVSDFVERHNHELFSKGNMHLSRSKRKLDYSQENFIHNLSKQNIGPVGPSIRGGLVTDFKNARRNLNCYIGGRDAKFLVDKMNDRKKNVPSFTFEYKVSNKRLNSLFWADETAKYNYNSFGDVISLDATFSMNKYDMVFVPFTGIDNHKKCVTFGAGLLSKEDGVSYEWLLRAFLKAFRKQPQLVLSDQDPALKKAIDKVFPLAHHRLCMWHITKKLPNKNEFIQILSIEDAITNQKFRKPFHSIIWNSKLEPHEFENVWRQMLEEFKITDNTWMNTMYGLRKSWIPAFFKHIPMSGLMRTTSLSESQNWSFQTTTLTGSYLVMFMMTFESVMERQRHNQILNDFNTATTFPKFITRTPYEPHASNVYTRKIFYQVQKEISRSEDSFFQKNVISSNGVDTIIVMEKRKNITIRQTNDVDVDDKDEEYNYDCLIRDTEYTVTHSTKDGSFKCTCIHFEHLGILCRHIFCVFKFYGIEQIPEKYILKRWRRDVIPTELLKRHFNNSFDDSTSDMTAIDIFSTVDRCVSFLSHDAAKLKLYLDEQNNLKKKFVDDCPNHDLPTRADHFKQLLGVAGPDVESDVNDIQNPTDTRNKGCGSRRKRLKSTKEMIEKEISKPKRKCATCEQMVHHDKRNCPLKNTKK</sequence>
<evidence type="ECO:0000256" key="1">
    <source>
        <dbReference type="ARBA" id="ARBA00022723"/>
    </source>
</evidence>
<dbReference type="Pfam" id="PF03101">
    <property type="entry name" value="FAR1"/>
    <property type="match status" value="1"/>
</dbReference>
<evidence type="ECO:0000256" key="5">
    <source>
        <dbReference type="SAM" id="MobiDB-lite"/>
    </source>
</evidence>
<dbReference type="InterPro" id="IPR006564">
    <property type="entry name" value="Znf_PMZ"/>
</dbReference>
<dbReference type="PANTHER" id="PTHR47718:SF12">
    <property type="entry name" value="PROTEIN FAR1-RELATED SEQUENCE"/>
    <property type="match status" value="1"/>
</dbReference>
<evidence type="ECO:0000313" key="7">
    <source>
        <dbReference type="EMBL" id="KAJ0189085.1"/>
    </source>
</evidence>
<name>A0A9R1WU33_LACSA</name>
<protein>
    <recommendedName>
        <fullName evidence="6">SWIM-type domain-containing protein</fullName>
    </recommendedName>
</protein>
<feature type="compositionally biased region" description="Acidic residues" evidence="5">
    <location>
        <begin position="24"/>
        <end position="33"/>
    </location>
</feature>
<reference evidence="7 8" key="1">
    <citation type="journal article" date="2017" name="Nat. Commun.">
        <title>Genome assembly with in vitro proximity ligation data and whole-genome triplication in lettuce.</title>
        <authorList>
            <person name="Reyes-Chin-Wo S."/>
            <person name="Wang Z."/>
            <person name="Yang X."/>
            <person name="Kozik A."/>
            <person name="Arikit S."/>
            <person name="Song C."/>
            <person name="Xia L."/>
            <person name="Froenicke L."/>
            <person name="Lavelle D.O."/>
            <person name="Truco M.J."/>
            <person name="Xia R."/>
            <person name="Zhu S."/>
            <person name="Xu C."/>
            <person name="Xu H."/>
            <person name="Xu X."/>
            <person name="Cox K."/>
            <person name="Korf I."/>
            <person name="Meyers B.C."/>
            <person name="Michelmore R.W."/>
        </authorList>
    </citation>
    <scope>NUCLEOTIDE SEQUENCE [LARGE SCALE GENOMIC DNA]</scope>
    <source>
        <strain evidence="8">cv. Salinas</strain>
        <tissue evidence="7">Seedlings</tissue>
    </source>
</reference>
<evidence type="ECO:0000259" key="6">
    <source>
        <dbReference type="PROSITE" id="PS50966"/>
    </source>
</evidence>
<dbReference type="InterPro" id="IPR004330">
    <property type="entry name" value="FAR1_DNA_bnd_dom"/>
</dbReference>
<evidence type="ECO:0000313" key="8">
    <source>
        <dbReference type="Proteomes" id="UP000235145"/>
    </source>
</evidence>
<keyword evidence="1" id="KW-0479">Metal-binding</keyword>
<dbReference type="PROSITE" id="PS50966">
    <property type="entry name" value="ZF_SWIM"/>
    <property type="match status" value="1"/>
</dbReference>
<keyword evidence="8" id="KW-1185">Reference proteome</keyword>
<feature type="region of interest" description="Disordered" evidence="5">
    <location>
        <begin position="793"/>
        <end position="816"/>
    </location>
</feature>
<dbReference type="InterPro" id="IPR007527">
    <property type="entry name" value="Znf_SWIM"/>
</dbReference>
<gene>
    <name evidence="7" type="ORF">LSAT_V11C800403030</name>
</gene>
<feature type="domain" description="SWIM-type" evidence="6">
    <location>
        <begin position="655"/>
        <end position="691"/>
    </location>
</feature>
<keyword evidence="3" id="KW-0862">Zinc</keyword>
<comment type="caution">
    <text evidence="7">The sequence shown here is derived from an EMBL/GenBank/DDBJ whole genome shotgun (WGS) entry which is preliminary data.</text>
</comment>
<evidence type="ECO:0000256" key="4">
    <source>
        <dbReference type="PROSITE-ProRule" id="PRU00325"/>
    </source>
</evidence>
<proteinExistence type="predicted"/>